<dbReference type="STRING" id="1120918.SAMN05216249_10465"/>
<dbReference type="AlphaFoldDB" id="A0A1I0WGS0"/>
<dbReference type="Proteomes" id="UP000198838">
    <property type="component" value="Unassembled WGS sequence"/>
</dbReference>
<accession>A0A1I0WGS0</accession>
<organism evidence="1 2">
    <name type="scientific">Acetitomaculum ruminis DSM 5522</name>
    <dbReference type="NCBI Taxonomy" id="1120918"/>
    <lineage>
        <taxon>Bacteria</taxon>
        <taxon>Bacillati</taxon>
        <taxon>Bacillota</taxon>
        <taxon>Clostridia</taxon>
        <taxon>Lachnospirales</taxon>
        <taxon>Lachnospiraceae</taxon>
        <taxon>Acetitomaculum</taxon>
    </lineage>
</organism>
<gene>
    <name evidence="1" type="ORF">SAMN05216249_10465</name>
</gene>
<proteinExistence type="predicted"/>
<protein>
    <submittedName>
        <fullName evidence="1">Uncharacterized protein</fullName>
    </submittedName>
</protein>
<keyword evidence="2" id="KW-1185">Reference proteome</keyword>
<reference evidence="1 2" key="1">
    <citation type="submission" date="2016-10" db="EMBL/GenBank/DDBJ databases">
        <authorList>
            <person name="de Groot N.N."/>
        </authorList>
    </citation>
    <scope>NUCLEOTIDE SEQUENCE [LARGE SCALE GENOMIC DNA]</scope>
    <source>
        <strain evidence="1 2">DSM 5522</strain>
    </source>
</reference>
<evidence type="ECO:0000313" key="2">
    <source>
        <dbReference type="Proteomes" id="UP000198838"/>
    </source>
</evidence>
<dbReference type="OrthoDB" id="2084903at2"/>
<evidence type="ECO:0000313" key="1">
    <source>
        <dbReference type="EMBL" id="SFA87764.1"/>
    </source>
</evidence>
<dbReference type="RefSeq" id="WP_092870771.1">
    <property type="nucleotide sequence ID" value="NZ_FOJY01000004.1"/>
</dbReference>
<name>A0A1I0WGS0_9FIRM</name>
<sequence>MKSYTVSLIPSEEKFEKTCKMIEDRYPNAEKSKLLHDVDDTKIQIYMLPEGQIKVYNDFEVYALYVDSDVSLEESIDYLFESKNMQ</sequence>
<dbReference type="EMBL" id="FOJY01000004">
    <property type="protein sequence ID" value="SFA87764.1"/>
    <property type="molecule type" value="Genomic_DNA"/>
</dbReference>